<evidence type="ECO:0000256" key="4">
    <source>
        <dbReference type="ARBA" id="ARBA00007951"/>
    </source>
</evidence>
<evidence type="ECO:0000256" key="10">
    <source>
        <dbReference type="ARBA" id="ARBA00074133"/>
    </source>
</evidence>
<evidence type="ECO:0000256" key="9">
    <source>
        <dbReference type="ARBA" id="ARBA00023295"/>
    </source>
</evidence>
<organism evidence="15 16">
    <name type="scientific">Folsomia candida</name>
    <name type="common">Springtail</name>
    <dbReference type="NCBI Taxonomy" id="158441"/>
    <lineage>
        <taxon>Eukaryota</taxon>
        <taxon>Metazoa</taxon>
        <taxon>Ecdysozoa</taxon>
        <taxon>Arthropoda</taxon>
        <taxon>Hexapoda</taxon>
        <taxon>Collembola</taxon>
        <taxon>Entomobryomorpha</taxon>
        <taxon>Isotomoidea</taxon>
        <taxon>Isotomidae</taxon>
        <taxon>Proisotominae</taxon>
        <taxon>Folsomia</taxon>
    </lineage>
</organism>
<feature type="domain" description="Alpha-L-fucosidase C-terminal" evidence="14">
    <location>
        <begin position="397"/>
        <end position="485"/>
    </location>
</feature>
<evidence type="ECO:0000259" key="14">
    <source>
        <dbReference type="Pfam" id="PF16757"/>
    </source>
</evidence>
<comment type="catalytic activity">
    <reaction evidence="2">
        <text>a neolactoside IV(2)-alpha-Fuc-nLc4Cer(d18:0) + H2O = a neolactoside nLc4Cer(d18:0) + L-fucose</text>
        <dbReference type="Rhea" id="RHEA:49308"/>
        <dbReference type="ChEBI" id="CHEBI:2181"/>
        <dbReference type="ChEBI" id="CHEBI:15377"/>
        <dbReference type="ChEBI" id="CHEBI:91119"/>
        <dbReference type="ChEBI" id="CHEBI:91121"/>
    </reaction>
    <physiologicalReaction direction="left-to-right" evidence="2">
        <dbReference type="Rhea" id="RHEA:49309"/>
    </physiologicalReaction>
</comment>
<dbReference type="InterPro" id="IPR031919">
    <property type="entry name" value="Fucosidase_C"/>
</dbReference>
<dbReference type="Pfam" id="PF01120">
    <property type="entry name" value="Alpha_L_fucos"/>
    <property type="match status" value="1"/>
</dbReference>
<keyword evidence="9" id="KW-0326">Glycosidase</keyword>
<dbReference type="PANTHER" id="PTHR10030:SF37">
    <property type="entry name" value="ALPHA-L-FUCOSIDASE-RELATED"/>
    <property type="match status" value="1"/>
</dbReference>
<dbReference type="AlphaFoldDB" id="A0A226E2C8"/>
<gene>
    <name evidence="15" type="ORF">Fcan01_13373</name>
</gene>
<protein>
    <recommendedName>
        <fullName evidence="10">Putative alpha-L-fucosidase</fullName>
        <ecNumber evidence="5">3.2.1.51</ecNumber>
    </recommendedName>
    <alternativeName>
        <fullName evidence="11">Alpha-L-fucoside fucohydrolase</fullName>
    </alternativeName>
</protein>
<comment type="catalytic activity">
    <reaction evidence="1">
        <text>a neolactoside IV(2)-alpha-Fuc-nLc4Cer(d18:1(4E)) + H2O = a neolactoside nLc4Cer(d18:1(4E)) + L-fucose</text>
        <dbReference type="Rhea" id="RHEA:48224"/>
        <dbReference type="ChEBI" id="CHEBI:2181"/>
        <dbReference type="ChEBI" id="CHEBI:15377"/>
        <dbReference type="ChEBI" id="CHEBI:17006"/>
        <dbReference type="ChEBI" id="CHEBI:28691"/>
    </reaction>
    <physiologicalReaction direction="left-to-right" evidence="1">
        <dbReference type="Rhea" id="RHEA:48225"/>
    </physiologicalReaction>
</comment>
<dbReference type="EMBL" id="LNIX01000007">
    <property type="protein sequence ID" value="OXA51892.1"/>
    <property type="molecule type" value="Genomic_DNA"/>
</dbReference>
<dbReference type="InterPro" id="IPR057739">
    <property type="entry name" value="Glyco_hydro_29_N"/>
</dbReference>
<comment type="caution">
    <text evidence="15">The sequence shown here is derived from an EMBL/GenBank/DDBJ whole genome shotgun (WGS) entry which is preliminary data.</text>
</comment>
<name>A0A226E2C8_FOLCA</name>
<dbReference type="PROSITE" id="PS00385">
    <property type="entry name" value="ALPHA_L_FUCOSIDASE"/>
    <property type="match status" value="1"/>
</dbReference>
<dbReference type="FunFam" id="3.20.20.80:FF:000027">
    <property type="entry name" value="Alpha-L-fucosidase"/>
    <property type="match status" value="1"/>
</dbReference>
<dbReference type="EC" id="3.2.1.51" evidence="5"/>
<dbReference type="SUPFAM" id="SSF51445">
    <property type="entry name" value="(Trans)glycosidases"/>
    <property type="match status" value="1"/>
</dbReference>
<dbReference type="OrthoDB" id="6039950at2759"/>
<dbReference type="GO" id="GO:0006004">
    <property type="term" value="P:fucose metabolic process"/>
    <property type="evidence" value="ECO:0007669"/>
    <property type="project" value="InterPro"/>
</dbReference>
<feature type="signal peptide" evidence="12">
    <location>
        <begin position="1"/>
        <end position="30"/>
    </location>
</feature>
<dbReference type="GO" id="GO:0004560">
    <property type="term" value="F:alpha-L-fucosidase activity"/>
    <property type="evidence" value="ECO:0007669"/>
    <property type="project" value="UniProtKB-EC"/>
</dbReference>
<evidence type="ECO:0000256" key="11">
    <source>
        <dbReference type="ARBA" id="ARBA00081661"/>
    </source>
</evidence>
<evidence type="ECO:0000256" key="7">
    <source>
        <dbReference type="ARBA" id="ARBA00022801"/>
    </source>
</evidence>
<dbReference type="InterPro" id="IPR000933">
    <property type="entry name" value="Glyco_hydro_29"/>
</dbReference>
<feature type="chain" id="PRO_5025494475" description="Putative alpha-L-fucosidase" evidence="12">
    <location>
        <begin position="31"/>
        <end position="488"/>
    </location>
</feature>
<dbReference type="OMA" id="SKWAWVI"/>
<keyword evidence="16" id="KW-1185">Reference proteome</keyword>
<evidence type="ECO:0000313" key="16">
    <source>
        <dbReference type="Proteomes" id="UP000198287"/>
    </source>
</evidence>
<dbReference type="Pfam" id="PF16757">
    <property type="entry name" value="Fucosidase_C"/>
    <property type="match status" value="1"/>
</dbReference>
<evidence type="ECO:0000256" key="5">
    <source>
        <dbReference type="ARBA" id="ARBA00012662"/>
    </source>
</evidence>
<dbReference type="InterPro" id="IPR016286">
    <property type="entry name" value="FUC_metazoa-typ"/>
</dbReference>
<evidence type="ECO:0000313" key="15">
    <source>
        <dbReference type="EMBL" id="OXA51892.1"/>
    </source>
</evidence>
<comment type="function">
    <text evidence="3">Alpha-L-fucosidase is responsible for hydrolyzing the alpha-1,6-linked fucose joined to the reducing-end N-acetylglucosamine of the carbohydrate moieties of glycoproteins.</text>
</comment>
<proteinExistence type="inferred from homology"/>
<evidence type="ECO:0000256" key="8">
    <source>
        <dbReference type="ARBA" id="ARBA00023180"/>
    </source>
</evidence>
<dbReference type="InterPro" id="IPR013780">
    <property type="entry name" value="Glyco_hydro_b"/>
</dbReference>
<reference evidence="15 16" key="1">
    <citation type="submission" date="2015-12" db="EMBL/GenBank/DDBJ databases">
        <title>The genome of Folsomia candida.</title>
        <authorList>
            <person name="Faddeeva A."/>
            <person name="Derks M.F."/>
            <person name="Anvar Y."/>
            <person name="Smit S."/>
            <person name="Van Straalen N."/>
            <person name="Roelofs D."/>
        </authorList>
    </citation>
    <scope>NUCLEOTIDE SEQUENCE [LARGE SCALE GENOMIC DNA]</scope>
    <source>
        <strain evidence="15 16">VU population</strain>
        <tissue evidence="15">Whole body</tissue>
    </source>
</reference>
<keyword evidence="8" id="KW-0325">Glycoprotein</keyword>
<dbReference type="SMART" id="SM00812">
    <property type="entry name" value="Alpha_L_fucos"/>
    <property type="match status" value="1"/>
</dbReference>
<dbReference type="InterPro" id="IPR017853">
    <property type="entry name" value="GH"/>
</dbReference>
<dbReference type="Gene3D" id="2.60.40.1180">
    <property type="entry name" value="Golgi alpha-mannosidase II"/>
    <property type="match status" value="1"/>
</dbReference>
<dbReference type="InterPro" id="IPR018526">
    <property type="entry name" value="Glyco_hydro_29_CS"/>
</dbReference>
<accession>A0A226E2C8</accession>
<dbReference type="Gene3D" id="3.20.20.80">
    <property type="entry name" value="Glycosidases"/>
    <property type="match status" value="1"/>
</dbReference>
<dbReference type="PRINTS" id="PR00741">
    <property type="entry name" value="GLHYDRLASE29"/>
</dbReference>
<keyword evidence="6 12" id="KW-0732">Signal</keyword>
<evidence type="ECO:0000256" key="3">
    <source>
        <dbReference type="ARBA" id="ARBA00004071"/>
    </source>
</evidence>
<keyword evidence="7" id="KW-0378">Hydrolase</keyword>
<evidence type="ECO:0000256" key="1">
    <source>
        <dbReference type="ARBA" id="ARBA00000321"/>
    </source>
</evidence>
<dbReference type="GO" id="GO:0016139">
    <property type="term" value="P:glycoside catabolic process"/>
    <property type="evidence" value="ECO:0007669"/>
    <property type="project" value="TreeGrafter"/>
</dbReference>
<evidence type="ECO:0000256" key="2">
    <source>
        <dbReference type="ARBA" id="ARBA00000419"/>
    </source>
</evidence>
<feature type="domain" description="Glycoside hydrolase family 29 N-terminal" evidence="13">
    <location>
        <begin position="76"/>
        <end position="371"/>
    </location>
</feature>
<dbReference type="PANTHER" id="PTHR10030">
    <property type="entry name" value="ALPHA-L-FUCOSIDASE"/>
    <property type="match status" value="1"/>
</dbReference>
<evidence type="ECO:0000259" key="13">
    <source>
        <dbReference type="Pfam" id="PF01120"/>
    </source>
</evidence>
<evidence type="ECO:0000256" key="6">
    <source>
        <dbReference type="ARBA" id="ARBA00022729"/>
    </source>
</evidence>
<sequence length="488" mass="56887">MKYFRKFSASQTSCFTVLSLILAFSYPVDGDGTFQSYNSKERKRFEASSISNIRHLNEIEDDTEEVKVSTARNNFHTTKSGPYFPNWPSLDSRLLPKWYDESKIGIFIHWGVFSALGFNGAWFWECWREGHKDCVDFAKKNFKPNFTYQEIAPEFTAEFFNSSDWADLFRRSGARYVVLTTKHHEGFTLWPSKTAFGWNANDVGPHRDLVGELSRAIRNHSSLRFGVYHSLYEWYNPLYLDDKQNNFKTNQFVRFKTMPELYELVETYQPDVVWSDGDWEAPDTYWNSTEFLAWLYNDSPVKETVVTNDRWGLGTMCKHGGFNTCADRYNPGVLQPKKWENCMTLDKYAWSFRKNTNFEDYLTPEELITTIERLLQMGEWLGLHGEAIYSTVPWTFQNDTATANVWYTANPHMSRVYAIMTKWPENCERTIILGAVDGKRVSVVTMLGGYKDHLKFEDLGDKSGVRVELPAPDEIKSKWAWVIVLQMV</sequence>
<dbReference type="GO" id="GO:0005764">
    <property type="term" value="C:lysosome"/>
    <property type="evidence" value="ECO:0007669"/>
    <property type="project" value="TreeGrafter"/>
</dbReference>
<comment type="similarity">
    <text evidence="4">Belongs to the glycosyl hydrolase 29 family.</text>
</comment>
<evidence type="ECO:0000256" key="12">
    <source>
        <dbReference type="SAM" id="SignalP"/>
    </source>
</evidence>
<dbReference type="Proteomes" id="UP000198287">
    <property type="component" value="Unassembled WGS sequence"/>
</dbReference>